<evidence type="ECO:0000259" key="2">
    <source>
        <dbReference type="Pfam" id="PF09967"/>
    </source>
</evidence>
<gene>
    <name evidence="4" type="ORF">MSL71_36060</name>
</gene>
<evidence type="ECO:0000313" key="4">
    <source>
        <dbReference type="EMBL" id="VFQ45943.1"/>
    </source>
</evidence>
<feature type="domain" description="VWA-like" evidence="2">
    <location>
        <begin position="297"/>
        <end position="421"/>
    </location>
</feature>
<dbReference type="Pfam" id="PF13203">
    <property type="entry name" value="DUF2201_N"/>
    <property type="match status" value="1"/>
</dbReference>
<reference evidence="4 5" key="1">
    <citation type="submission" date="2019-03" db="EMBL/GenBank/DDBJ databases">
        <authorList>
            <person name="Nijsse B."/>
        </authorList>
    </citation>
    <scope>NUCLEOTIDE SEQUENCE [LARGE SCALE GENOMIC DNA]</scope>
    <source>
        <strain evidence="4">Desulfoluna butyratoxydans MSL71</strain>
    </source>
</reference>
<dbReference type="Pfam" id="PF09967">
    <property type="entry name" value="DUF2201"/>
    <property type="match status" value="1"/>
</dbReference>
<evidence type="ECO:0000313" key="5">
    <source>
        <dbReference type="Proteomes" id="UP000507962"/>
    </source>
</evidence>
<protein>
    <submittedName>
        <fullName evidence="4">Putative metallopeptidase domain</fullName>
    </submittedName>
</protein>
<proteinExistence type="predicted"/>
<feature type="region of interest" description="Disordered" evidence="1">
    <location>
        <begin position="143"/>
        <end position="217"/>
    </location>
</feature>
<accession>A0A4U8YWY6</accession>
<dbReference type="InterPro" id="IPR018698">
    <property type="entry name" value="VWA-like_dom"/>
</dbReference>
<dbReference type="Proteomes" id="UP000507962">
    <property type="component" value="Unassembled WGS sequence"/>
</dbReference>
<dbReference type="RefSeq" id="WP_218951073.1">
    <property type="nucleotide sequence ID" value="NZ_CAADHO010000007.1"/>
</dbReference>
<sequence length="421" mass="46690">MATMNPQIKDTNAYSKILRARTSLVINHPFFASLALRLKVREDYSCETAWTDGKVFGYNPLYVRVLSPDKLEGLTAHTVMHPACGHHTRRQNRDHDLWNRACDYAVNGILLESGFTLPDGFLLNDAYDGKSAEAVYTILERGLDDSEQSEEESDPEAGDNSAASGDDTSELEASALPEGREESEEESQEASPSGDPGKSGEVRDTPAGGETDPGHETDWNEALTQAFVNARGMGKLPAGVERFIHRRINPKLNWRELLARFIEQSARSNYSWVSPNRRYIHQELYLPSLQNQELSTIVVAVDTSGSIEPAELAQFSAEVSDIMERYPATLHVIYCDAKISGYDVFNRCDLPVALRPKGGGGTDFRPVFELVAKNGLMPSCLIYLTDLECLSYPDQPPPYPVLWVKTGNSDNRAPFGDVIQL</sequence>
<dbReference type="PANTHER" id="PTHR38730:SF1">
    <property type="entry name" value="SLL7028 PROTEIN"/>
    <property type="match status" value="1"/>
</dbReference>
<dbReference type="AlphaFoldDB" id="A0A4U8YWY6"/>
<name>A0A4U8YWY6_9BACT</name>
<keyword evidence="5" id="KW-1185">Reference proteome</keyword>
<dbReference type="InterPro" id="IPR025154">
    <property type="entry name" value="Put_metallopeptidase_dom"/>
</dbReference>
<dbReference type="PANTHER" id="PTHR38730">
    <property type="entry name" value="SLL7028 PROTEIN"/>
    <property type="match status" value="1"/>
</dbReference>
<evidence type="ECO:0000256" key="1">
    <source>
        <dbReference type="SAM" id="MobiDB-lite"/>
    </source>
</evidence>
<feature type="compositionally biased region" description="Acidic residues" evidence="1">
    <location>
        <begin position="145"/>
        <end position="157"/>
    </location>
</feature>
<organism evidence="4 5">
    <name type="scientific">Desulfoluna butyratoxydans</name>
    <dbReference type="NCBI Taxonomy" id="231438"/>
    <lineage>
        <taxon>Bacteria</taxon>
        <taxon>Pseudomonadati</taxon>
        <taxon>Thermodesulfobacteriota</taxon>
        <taxon>Desulfobacteria</taxon>
        <taxon>Desulfobacterales</taxon>
        <taxon>Desulfolunaceae</taxon>
        <taxon>Desulfoluna</taxon>
    </lineage>
</organism>
<dbReference type="EMBL" id="CAADHO010000007">
    <property type="protein sequence ID" value="VFQ45943.1"/>
    <property type="molecule type" value="Genomic_DNA"/>
</dbReference>
<feature type="domain" description="Putative metallopeptidase" evidence="3">
    <location>
        <begin position="18"/>
        <end position="290"/>
    </location>
</feature>
<evidence type="ECO:0000259" key="3">
    <source>
        <dbReference type="Pfam" id="PF13203"/>
    </source>
</evidence>